<evidence type="ECO:0000256" key="2">
    <source>
        <dbReference type="ARBA" id="ARBA00022737"/>
    </source>
</evidence>
<dbReference type="InterPro" id="IPR011990">
    <property type="entry name" value="TPR-like_helical_dom_sf"/>
</dbReference>
<dbReference type="InterPro" id="IPR017560">
    <property type="entry name" value="Cyt_c_biogenesis_CcmI"/>
</dbReference>
<name>A0A328AIZ7_9CAUL</name>
<dbReference type="PANTHER" id="PTHR47870:SF1">
    <property type="entry name" value="CYTOCHROME C-TYPE BIOGENESIS PROTEIN CCMH"/>
    <property type="match status" value="1"/>
</dbReference>
<evidence type="ECO:0000256" key="5">
    <source>
        <dbReference type="SAM" id="Phobius"/>
    </source>
</evidence>
<dbReference type="PANTHER" id="PTHR47870">
    <property type="entry name" value="CYTOCHROME C-TYPE BIOGENESIS PROTEIN CCMH"/>
    <property type="match status" value="1"/>
</dbReference>
<evidence type="ECO:0000313" key="8">
    <source>
        <dbReference type="EMBL" id="RAK54491.1"/>
    </source>
</evidence>
<keyword evidence="4" id="KW-0802">TPR repeat</keyword>
<keyword evidence="2" id="KW-0677">Repeat</keyword>
<evidence type="ECO:0000256" key="3">
    <source>
        <dbReference type="ARBA" id="ARBA00022748"/>
    </source>
</evidence>
<protein>
    <submittedName>
        <fullName evidence="8">C-type cytochrome biogenesis protein CcmI</fullName>
    </submittedName>
</protein>
<reference evidence="9" key="1">
    <citation type="submission" date="2018-05" db="EMBL/GenBank/DDBJ databases">
        <authorList>
            <person name="Li X."/>
        </authorList>
    </citation>
    <scope>NUCLEOTIDE SEQUENCE [LARGE SCALE GENOMIC DNA]</scope>
    <source>
        <strain evidence="9">LX32</strain>
    </source>
</reference>
<dbReference type="RefSeq" id="WP_111528242.1">
    <property type="nucleotide sequence ID" value="NZ_JBHRSG010000004.1"/>
</dbReference>
<dbReference type="NCBIfam" id="TIGR03142">
    <property type="entry name" value="cytochro_ccmI"/>
    <property type="match status" value="1"/>
</dbReference>
<proteinExistence type="predicted"/>
<dbReference type="AlphaFoldDB" id="A0A328AIZ7"/>
<dbReference type="InterPro" id="IPR056413">
    <property type="entry name" value="TPR_CcmH_CycH"/>
</dbReference>
<gene>
    <name evidence="8" type="primary">ccmI</name>
    <name evidence="8" type="ORF">DJ017_08130</name>
</gene>
<evidence type="ECO:0000259" key="7">
    <source>
        <dbReference type="Pfam" id="PF23914"/>
    </source>
</evidence>
<comment type="caution">
    <text evidence="8">The sequence shown here is derived from an EMBL/GenBank/DDBJ whole genome shotgun (WGS) entry which is preliminary data.</text>
</comment>
<dbReference type="SUPFAM" id="SSF48452">
    <property type="entry name" value="TPR-like"/>
    <property type="match status" value="1"/>
</dbReference>
<organism evidence="8 9">
    <name type="scientific">Phenylobacterium soli</name>
    <dbReference type="NCBI Taxonomy" id="2170551"/>
    <lineage>
        <taxon>Bacteria</taxon>
        <taxon>Pseudomonadati</taxon>
        <taxon>Pseudomonadota</taxon>
        <taxon>Alphaproteobacteria</taxon>
        <taxon>Caulobacterales</taxon>
        <taxon>Caulobacteraceae</taxon>
        <taxon>Phenylobacterium</taxon>
    </lineage>
</organism>
<feature type="domain" description="Cytochrome c-type biogenesis protein H TPR" evidence="7">
    <location>
        <begin position="129"/>
        <end position="263"/>
    </location>
</feature>
<keyword evidence="3" id="KW-0201">Cytochrome c-type biogenesis</keyword>
<keyword evidence="9" id="KW-1185">Reference proteome</keyword>
<feature type="transmembrane region" description="Helical" evidence="5">
    <location>
        <begin position="91"/>
        <end position="111"/>
    </location>
</feature>
<dbReference type="OrthoDB" id="9815847at2"/>
<feature type="chain" id="PRO_5016364821" evidence="6">
    <location>
        <begin position="27"/>
        <end position="360"/>
    </location>
</feature>
<feature type="signal peptide" evidence="6">
    <location>
        <begin position="1"/>
        <end position="26"/>
    </location>
</feature>
<evidence type="ECO:0000256" key="6">
    <source>
        <dbReference type="SAM" id="SignalP"/>
    </source>
</evidence>
<dbReference type="InterPro" id="IPR051263">
    <property type="entry name" value="C-type_cytochrome_biogenesis"/>
</dbReference>
<keyword evidence="5" id="KW-1133">Transmembrane helix</keyword>
<evidence type="ECO:0000256" key="1">
    <source>
        <dbReference type="ARBA" id="ARBA00004196"/>
    </source>
</evidence>
<dbReference type="GO" id="GO:0017004">
    <property type="term" value="P:cytochrome complex assembly"/>
    <property type="evidence" value="ECO:0007669"/>
    <property type="project" value="UniProtKB-KW"/>
</dbReference>
<keyword evidence="6" id="KW-0732">Signal</keyword>
<dbReference type="EMBL" id="QFYQ01000001">
    <property type="protein sequence ID" value="RAK54491.1"/>
    <property type="molecule type" value="Genomic_DNA"/>
</dbReference>
<accession>A0A328AIZ7</accession>
<dbReference type="Pfam" id="PF23914">
    <property type="entry name" value="TPR_CcmH_CycH"/>
    <property type="match status" value="1"/>
</dbReference>
<evidence type="ECO:0000256" key="4">
    <source>
        <dbReference type="ARBA" id="ARBA00022803"/>
    </source>
</evidence>
<evidence type="ECO:0000313" key="9">
    <source>
        <dbReference type="Proteomes" id="UP000249254"/>
    </source>
</evidence>
<comment type="subcellular location">
    <subcellularLocation>
        <location evidence="1">Cell envelope</location>
    </subcellularLocation>
</comment>
<keyword evidence="5" id="KW-0812">Transmembrane</keyword>
<keyword evidence="5" id="KW-0472">Membrane</keyword>
<dbReference type="GO" id="GO:0005886">
    <property type="term" value="C:plasma membrane"/>
    <property type="evidence" value="ECO:0007669"/>
    <property type="project" value="TreeGrafter"/>
</dbReference>
<dbReference type="Proteomes" id="UP000249254">
    <property type="component" value="Unassembled WGS sequence"/>
</dbReference>
<sequence length="360" mass="38386">MILFWVAAGVLSAAAAGLILSRAARAASVSEDPDPTPVLYRRQLAEIDELAERGLMGEAERKSAHAEAGRRLLAAAEAEKSPWRVEPKARIGVLAAVIAAPALALGIYLALGAPGMADQPFAARMKAWQKTNPAELSASELAAVLKKLTAERPNDAEGFRYLTLAEGAAQNPAEAVRAARRAVKLAPDRAELWEALGEALVVEDQGKLSDEALMAFRETVKRNPKAVVARFHLARARIEAGDKAGGLAEWKSLLGELPADDPRHEALVQAIAEKEGQAAPPPAFSGGQMQMIRGMVSGLAQRLKTNPDDPQGWVRLVRAYSVLGETAQRDAALKAARARYASQPDILQQLDAAAKAEPMK</sequence>
<dbReference type="Gene3D" id="1.25.40.10">
    <property type="entry name" value="Tetratricopeptide repeat domain"/>
    <property type="match status" value="2"/>
</dbReference>
<dbReference type="GO" id="GO:0030313">
    <property type="term" value="C:cell envelope"/>
    <property type="evidence" value="ECO:0007669"/>
    <property type="project" value="UniProtKB-SubCell"/>
</dbReference>